<reference evidence="2 3" key="1">
    <citation type="journal article" date="2018" name="Syst. Appl. Microbiol.">
        <title>Corynebacterium heidelbergense sp. nov., isolated from the preen glands of Egyptian geese (Alopochen aegyptiacus).</title>
        <authorList>
            <person name="Braun M.S."/>
            <person name="Wang E."/>
            <person name="Zimmermann S."/>
            <person name="Wink M."/>
        </authorList>
    </citation>
    <scope>NUCLEOTIDE SEQUENCE [LARGE SCALE GENOMIC DNA]</scope>
    <source>
        <strain evidence="2 3">647</strain>
    </source>
</reference>
<proteinExistence type="predicted"/>
<organism evidence="2 3">
    <name type="scientific">Corynebacterium heidelbergense</name>
    <dbReference type="NCBI Taxonomy" id="2055947"/>
    <lineage>
        <taxon>Bacteria</taxon>
        <taxon>Bacillati</taxon>
        <taxon>Actinomycetota</taxon>
        <taxon>Actinomycetes</taxon>
        <taxon>Mycobacteriales</taxon>
        <taxon>Corynebacteriaceae</taxon>
        <taxon>Corynebacterium</taxon>
    </lineage>
</organism>
<name>A0A364V3J0_9CORY</name>
<dbReference type="EMBL" id="QHCV01000151">
    <property type="protein sequence ID" value="RAV31199.1"/>
    <property type="molecule type" value="Genomic_DNA"/>
</dbReference>
<comment type="caution">
    <text evidence="2">The sequence shown here is derived from an EMBL/GenBank/DDBJ whole genome shotgun (WGS) entry which is preliminary data.</text>
</comment>
<feature type="region of interest" description="Disordered" evidence="1">
    <location>
        <begin position="1"/>
        <end position="23"/>
    </location>
</feature>
<accession>A0A364V3J0</accession>
<evidence type="ECO:0000256" key="1">
    <source>
        <dbReference type="SAM" id="MobiDB-lite"/>
    </source>
</evidence>
<dbReference type="Proteomes" id="UP000251577">
    <property type="component" value="Unassembled WGS sequence"/>
</dbReference>
<keyword evidence="3" id="KW-1185">Reference proteome</keyword>
<gene>
    <name evidence="2" type="ORF">DLJ54_09645</name>
</gene>
<dbReference type="AlphaFoldDB" id="A0A364V3J0"/>
<evidence type="ECO:0000313" key="3">
    <source>
        <dbReference type="Proteomes" id="UP000251577"/>
    </source>
</evidence>
<evidence type="ECO:0000313" key="2">
    <source>
        <dbReference type="EMBL" id="RAV31199.1"/>
    </source>
</evidence>
<feature type="compositionally biased region" description="Basic and acidic residues" evidence="1">
    <location>
        <begin position="1"/>
        <end position="20"/>
    </location>
</feature>
<protein>
    <submittedName>
        <fullName evidence="2">Uncharacterized protein</fullName>
    </submittedName>
</protein>
<sequence length="77" mass="8408">MEKKLPVKESTLHGRDHKGYVDPGWPTNIPEGGHAVTELVADTAGALSPYGDLEFPVDPSTLSYVHPETRINGKYGY</sequence>